<reference evidence="1 3" key="2">
    <citation type="submission" date="2018-08" db="EMBL/GenBank/DDBJ databases">
        <title>Complete genome of the Arcobacter ellisii type strain LMG 26155.</title>
        <authorList>
            <person name="Miller W.G."/>
            <person name="Yee E."/>
            <person name="Bono J.L."/>
        </authorList>
    </citation>
    <scope>NUCLEOTIDE SEQUENCE [LARGE SCALE GENOMIC DNA]</scope>
    <source>
        <strain evidence="1 3">LMG 26155</strain>
    </source>
</reference>
<evidence type="ECO:0000313" key="2">
    <source>
        <dbReference type="EMBL" id="RXI31931.1"/>
    </source>
</evidence>
<evidence type="ECO:0000313" key="3">
    <source>
        <dbReference type="Proteomes" id="UP000262582"/>
    </source>
</evidence>
<accession>A0A347UBJ4</accession>
<dbReference type="AlphaFoldDB" id="A0A347UBJ4"/>
<dbReference type="EMBL" id="NXIG01000003">
    <property type="protein sequence ID" value="RXI31931.1"/>
    <property type="molecule type" value="Genomic_DNA"/>
</dbReference>
<gene>
    <name evidence="1" type="ORF">AELL_2615</name>
    <name evidence="2" type="ORF">CP962_03900</name>
</gene>
<dbReference type="RefSeq" id="WP_118918365.1">
    <property type="nucleotide sequence ID" value="NZ_CP032097.1"/>
</dbReference>
<protein>
    <submittedName>
        <fullName evidence="2">Uncharacterized protein</fullName>
    </submittedName>
</protein>
<sequence>MFISIFLFFVFIHPSLNKRVDYSSKITNITKLPNLAYSNNIFEARIKEYKDYSTNLYPLSIQINYLDFVYEK</sequence>
<organism evidence="2 4">
    <name type="scientific">Arcobacter ellisii</name>
    <dbReference type="NCBI Taxonomy" id="913109"/>
    <lineage>
        <taxon>Bacteria</taxon>
        <taxon>Pseudomonadati</taxon>
        <taxon>Campylobacterota</taxon>
        <taxon>Epsilonproteobacteria</taxon>
        <taxon>Campylobacterales</taxon>
        <taxon>Arcobacteraceae</taxon>
        <taxon>Arcobacter</taxon>
    </lineage>
</organism>
<proteinExistence type="predicted"/>
<dbReference type="Proteomes" id="UP000262582">
    <property type="component" value="Chromosome"/>
</dbReference>
<dbReference type="KEGG" id="aell:AELL_2615"/>
<reference evidence="2 4" key="1">
    <citation type="submission" date="2017-09" db="EMBL/GenBank/DDBJ databases">
        <title>Genomics of the genus Arcobacter.</title>
        <authorList>
            <person name="Perez-Cataluna A."/>
            <person name="Figueras M.J."/>
            <person name="Salas-Masso N."/>
        </authorList>
    </citation>
    <scope>NUCLEOTIDE SEQUENCE [LARGE SCALE GENOMIC DNA]</scope>
    <source>
        <strain evidence="2 4">CECT 7837</strain>
    </source>
</reference>
<evidence type="ECO:0000313" key="1">
    <source>
        <dbReference type="EMBL" id="AXX96222.1"/>
    </source>
</evidence>
<evidence type="ECO:0000313" key="4">
    <source>
        <dbReference type="Proteomes" id="UP000290588"/>
    </source>
</evidence>
<keyword evidence="3" id="KW-1185">Reference proteome</keyword>
<dbReference type="EMBL" id="CP032097">
    <property type="protein sequence ID" value="AXX96222.1"/>
    <property type="molecule type" value="Genomic_DNA"/>
</dbReference>
<name>A0A347UBJ4_9BACT</name>
<dbReference type="Proteomes" id="UP000290588">
    <property type="component" value="Unassembled WGS sequence"/>
</dbReference>